<reference evidence="3" key="1">
    <citation type="submission" date="2022-04" db="EMBL/GenBank/DDBJ databases">
        <title>Carnegiea gigantea Genome sequencing and assembly v2.</title>
        <authorList>
            <person name="Copetti D."/>
            <person name="Sanderson M.J."/>
            <person name="Burquez A."/>
            <person name="Wojciechowski M.F."/>
        </authorList>
    </citation>
    <scope>NUCLEOTIDE SEQUENCE</scope>
    <source>
        <strain evidence="3">SGP5-SGP5p</strain>
        <tissue evidence="3">Aerial part</tissue>
    </source>
</reference>
<sequence length="290" mass="33766">MRESNYDYNYNREGSKQGNNDDSEDVDFDGNMHKDNKDKDCKESLVDLDKDYGRNDNSDADDLLNVKLEDDIPRDIDANVENAKGNPIKNANPAMMLANDTEAQIERYGVVIPMHICDRAKKPQKFWVDGKHEEIICDAQYYRSFSVEYLGLYVVHFIQYMFLWLLLYVQSFSCYLGRFTFLVDLKCPDNTINFKKSLNGKIRLAKSWPGHIVPRVKMLLAKTEVESRGCMVSPARKGRPLTKRQRDIIGKKRKKYITSNTMKCNKYHQFGHNSRTHRDGNVLEIKERDT</sequence>
<keyword evidence="2" id="KW-0812">Transmembrane</keyword>
<keyword evidence="2" id="KW-1133">Transmembrane helix</keyword>
<gene>
    <name evidence="3" type="ORF">Cgig2_012331</name>
</gene>
<accession>A0A9Q1JFI5</accession>
<organism evidence="3 4">
    <name type="scientific">Carnegiea gigantea</name>
    <dbReference type="NCBI Taxonomy" id="171969"/>
    <lineage>
        <taxon>Eukaryota</taxon>
        <taxon>Viridiplantae</taxon>
        <taxon>Streptophyta</taxon>
        <taxon>Embryophyta</taxon>
        <taxon>Tracheophyta</taxon>
        <taxon>Spermatophyta</taxon>
        <taxon>Magnoliopsida</taxon>
        <taxon>eudicotyledons</taxon>
        <taxon>Gunneridae</taxon>
        <taxon>Pentapetalae</taxon>
        <taxon>Caryophyllales</taxon>
        <taxon>Cactineae</taxon>
        <taxon>Cactaceae</taxon>
        <taxon>Cactoideae</taxon>
        <taxon>Echinocereeae</taxon>
        <taxon>Carnegiea</taxon>
    </lineage>
</organism>
<name>A0A9Q1JFI5_9CARY</name>
<keyword evidence="4" id="KW-1185">Reference proteome</keyword>
<feature type="compositionally biased region" description="Basic and acidic residues" evidence="1">
    <location>
        <begin position="30"/>
        <end position="42"/>
    </location>
</feature>
<comment type="caution">
    <text evidence="3">The sequence shown here is derived from an EMBL/GenBank/DDBJ whole genome shotgun (WGS) entry which is preliminary data.</text>
</comment>
<evidence type="ECO:0000256" key="2">
    <source>
        <dbReference type="SAM" id="Phobius"/>
    </source>
</evidence>
<feature type="transmembrane region" description="Helical" evidence="2">
    <location>
        <begin position="150"/>
        <end position="169"/>
    </location>
</feature>
<dbReference type="Proteomes" id="UP001153076">
    <property type="component" value="Unassembled WGS sequence"/>
</dbReference>
<proteinExistence type="predicted"/>
<dbReference type="AlphaFoldDB" id="A0A9Q1JFI5"/>
<evidence type="ECO:0000313" key="3">
    <source>
        <dbReference type="EMBL" id="KAJ8422237.1"/>
    </source>
</evidence>
<feature type="region of interest" description="Disordered" evidence="1">
    <location>
        <begin position="1"/>
        <end position="42"/>
    </location>
</feature>
<evidence type="ECO:0000313" key="4">
    <source>
        <dbReference type="Proteomes" id="UP001153076"/>
    </source>
</evidence>
<keyword evidence="2" id="KW-0472">Membrane</keyword>
<dbReference type="EMBL" id="JAKOGI010002331">
    <property type="protein sequence ID" value="KAJ8422237.1"/>
    <property type="molecule type" value="Genomic_DNA"/>
</dbReference>
<evidence type="ECO:0000256" key="1">
    <source>
        <dbReference type="SAM" id="MobiDB-lite"/>
    </source>
</evidence>
<protein>
    <submittedName>
        <fullName evidence="3">Uncharacterized protein</fullName>
    </submittedName>
</protein>